<keyword evidence="1" id="KW-0812">Transmembrane</keyword>
<name>A0A1H3VIR0_9BACT</name>
<gene>
    <name evidence="2" type="ORF">SAMN05660420_00092</name>
</gene>
<feature type="transmembrane region" description="Helical" evidence="1">
    <location>
        <begin position="65"/>
        <end position="85"/>
    </location>
</feature>
<accession>A0A1H3VIR0</accession>
<dbReference type="RefSeq" id="WP_092343973.1">
    <property type="nucleotide sequence ID" value="NZ_FNQN01000001.1"/>
</dbReference>
<protein>
    <recommendedName>
        <fullName evidence="4">TraB family protein</fullName>
    </recommendedName>
</protein>
<reference evidence="2 3" key="1">
    <citation type="submission" date="2016-10" db="EMBL/GenBank/DDBJ databases">
        <authorList>
            <person name="de Groot N.N."/>
        </authorList>
    </citation>
    <scope>NUCLEOTIDE SEQUENCE [LARGE SCALE GENOMIC DNA]</scope>
    <source>
        <strain evidence="2 3">DSM 7343</strain>
    </source>
</reference>
<keyword evidence="1" id="KW-1133">Transmembrane helix</keyword>
<organism evidence="2 3">
    <name type="scientific">Desulfuromusa kysingii</name>
    <dbReference type="NCBI Taxonomy" id="37625"/>
    <lineage>
        <taxon>Bacteria</taxon>
        <taxon>Pseudomonadati</taxon>
        <taxon>Thermodesulfobacteriota</taxon>
        <taxon>Desulfuromonadia</taxon>
        <taxon>Desulfuromonadales</taxon>
        <taxon>Geopsychrobacteraceae</taxon>
        <taxon>Desulfuromusa</taxon>
    </lineage>
</organism>
<proteinExistence type="predicted"/>
<evidence type="ECO:0000313" key="3">
    <source>
        <dbReference type="Proteomes" id="UP000199409"/>
    </source>
</evidence>
<dbReference type="OrthoDB" id="194559at2"/>
<evidence type="ECO:0000256" key="1">
    <source>
        <dbReference type="SAM" id="Phobius"/>
    </source>
</evidence>
<evidence type="ECO:0000313" key="2">
    <source>
        <dbReference type="EMBL" id="SDZ74677.1"/>
    </source>
</evidence>
<sequence>MRKLANLFLLFFILSAIFAIADELLQLFFATSILAGVHRFAWLTCLLVGAIVYLGLAFNRHLPKIILFPLYLWIFWDLVSYWPLAMDDGKFIRLYLACGQLALCLLMLQLNQQINRKSQFLVPSQFAGPAFSGQNLLRFCLVNSVVLPLMFILICYSFVDHMIETKTAGFVQLKPNGLYMTERIYQQGDKQIRLTGMIHLGQEDYFSDLTDSFSGTRTLILAEGVTDTDGLMTEHFNYANIAKLLGLTSQEKMNFNSNRIDVIDLDLETTASGDAPDLLPADIDLKRFDPRTLEVLNALAKYILNADSLSTGYLEFNQWAQTHVPDHINDIIMNDLIVKRNRSVVSYLPKALAKYDTIVIPWGALHMKGIEQEVLKRGFLLTESRERLSIDFLLLPYEKLWENLTGADGV</sequence>
<keyword evidence="1" id="KW-0472">Membrane</keyword>
<dbReference type="Proteomes" id="UP000199409">
    <property type="component" value="Unassembled WGS sequence"/>
</dbReference>
<feature type="transmembrane region" description="Helical" evidence="1">
    <location>
        <begin position="136"/>
        <end position="159"/>
    </location>
</feature>
<feature type="transmembrane region" description="Helical" evidence="1">
    <location>
        <begin position="91"/>
        <end position="110"/>
    </location>
</feature>
<dbReference type="AlphaFoldDB" id="A0A1H3VIR0"/>
<dbReference type="EMBL" id="FNQN01000001">
    <property type="protein sequence ID" value="SDZ74677.1"/>
    <property type="molecule type" value="Genomic_DNA"/>
</dbReference>
<feature type="transmembrane region" description="Helical" evidence="1">
    <location>
        <begin position="40"/>
        <end position="58"/>
    </location>
</feature>
<evidence type="ECO:0008006" key="4">
    <source>
        <dbReference type="Google" id="ProtNLM"/>
    </source>
</evidence>
<keyword evidence="3" id="KW-1185">Reference proteome</keyword>